<gene>
    <name evidence="1" type="ORF">CTRU02_204249</name>
</gene>
<reference evidence="1 2" key="1">
    <citation type="journal article" date="2020" name="Phytopathology">
        <title>Genome Sequence Resources of Colletotrichum truncatum, C. plurivorum, C. musicola, and C. sojae: Four Species Pathogenic to Soybean (Glycine max).</title>
        <authorList>
            <person name="Rogerio F."/>
            <person name="Boufleur T.R."/>
            <person name="Ciampi-Guillardi M."/>
            <person name="Sukno S.A."/>
            <person name="Thon M.R."/>
            <person name="Massola Junior N.S."/>
            <person name="Baroncelli R."/>
        </authorList>
    </citation>
    <scope>NUCLEOTIDE SEQUENCE [LARGE SCALE GENOMIC DNA]</scope>
    <source>
        <strain evidence="1 2">CMES1059</strain>
    </source>
</reference>
<dbReference type="EMBL" id="VUJX02000002">
    <property type="protein sequence ID" value="KAL0941486.1"/>
    <property type="molecule type" value="Genomic_DNA"/>
</dbReference>
<accession>A0ACC3ZBK8</accession>
<organism evidence="1 2">
    <name type="scientific">Colletotrichum truncatum</name>
    <name type="common">Anthracnose fungus</name>
    <name type="synonym">Colletotrichum capsici</name>
    <dbReference type="NCBI Taxonomy" id="5467"/>
    <lineage>
        <taxon>Eukaryota</taxon>
        <taxon>Fungi</taxon>
        <taxon>Dikarya</taxon>
        <taxon>Ascomycota</taxon>
        <taxon>Pezizomycotina</taxon>
        <taxon>Sordariomycetes</taxon>
        <taxon>Hypocreomycetidae</taxon>
        <taxon>Glomerellales</taxon>
        <taxon>Glomerellaceae</taxon>
        <taxon>Colletotrichum</taxon>
        <taxon>Colletotrichum truncatum species complex</taxon>
    </lineage>
</organism>
<sequence>MPRSTTVMLLGLLGTSLASTPPPYDQEKQHRDADCDNGCFFGSFPGGSCTNDPACMCTHQKYRERYFCCMADKCDRSVLIDSIQRQSLGCESWNNPFTFDAEAVCGIKLYESPTQSVATVTQQVTVTVTHEAKTTSAFAASASASAAATSRGSAVASGSETTGAASSTSAPAPSTVANGAPIGRVRVGIVLVATAFAMLL</sequence>
<evidence type="ECO:0000313" key="2">
    <source>
        <dbReference type="Proteomes" id="UP000805649"/>
    </source>
</evidence>
<dbReference type="Proteomes" id="UP000805649">
    <property type="component" value="Unassembled WGS sequence"/>
</dbReference>
<keyword evidence="2" id="KW-1185">Reference proteome</keyword>
<name>A0ACC3ZBK8_COLTU</name>
<evidence type="ECO:0000313" key="1">
    <source>
        <dbReference type="EMBL" id="KAL0941486.1"/>
    </source>
</evidence>
<protein>
    <submittedName>
        <fullName evidence="1">Uncharacterized protein</fullName>
    </submittedName>
</protein>
<comment type="caution">
    <text evidence="1">The sequence shown here is derived from an EMBL/GenBank/DDBJ whole genome shotgun (WGS) entry which is preliminary data.</text>
</comment>
<proteinExistence type="predicted"/>